<organism evidence="1 2">
    <name type="scientific">Gottfriedia endophytica</name>
    <dbReference type="NCBI Taxonomy" id="2820819"/>
    <lineage>
        <taxon>Bacteria</taxon>
        <taxon>Bacillati</taxon>
        <taxon>Bacillota</taxon>
        <taxon>Bacilli</taxon>
        <taxon>Bacillales</taxon>
        <taxon>Bacillaceae</taxon>
        <taxon>Gottfriedia</taxon>
    </lineage>
</organism>
<dbReference type="EMBL" id="JAGIYQ010000001">
    <property type="protein sequence ID" value="MBP0724071.1"/>
    <property type="molecule type" value="Genomic_DNA"/>
</dbReference>
<comment type="caution">
    <text evidence="1">The sequence shown here is derived from an EMBL/GenBank/DDBJ whole genome shotgun (WGS) entry which is preliminary data.</text>
</comment>
<reference evidence="1" key="1">
    <citation type="submission" date="2021-04" db="EMBL/GenBank/DDBJ databases">
        <title>Genome seq and assembly of Bacillus sp.</title>
        <authorList>
            <person name="Chhetri G."/>
        </authorList>
    </citation>
    <scope>NUCLEOTIDE SEQUENCE</scope>
    <source>
        <strain evidence="1">RG28</strain>
    </source>
</reference>
<dbReference type="InterPro" id="IPR028957">
    <property type="entry name" value="Imm50"/>
</dbReference>
<accession>A0A940NKA8</accession>
<dbReference type="AlphaFoldDB" id="A0A940NKA8"/>
<dbReference type="RefSeq" id="WP_209402146.1">
    <property type="nucleotide sequence ID" value="NZ_JAGIYQ010000001.1"/>
</dbReference>
<sequence>MWYLNLENNLFLTNLYNEVPELKNIKIEKINIADGGRKVTLCFDMPSYAENPPQKWVDLGNNTVWVEIDFYEIIELEIKSMKTMVNCDLDIKYVENSFIINITGTVNASIKAEYGYFQKVEGYINSLNID</sequence>
<evidence type="ECO:0000313" key="1">
    <source>
        <dbReference type="EMBL" id="MBP0724071.1"/>
    </source>
</evidence>
<dbReference type="Proteomes" id="UP000682134">
    <property type="component" value="Unassembled WGS sequence"/>
</dbReference>
<proteinExistence type="predicted"/>
<name>A0A940NKA8_9BACI</name>
<evidence type="ECO:0000313" key="2">
    <source>
        <dbReference type="Proteomes" id="UP000682134"/>
    </source>
</evidence>
<gene>
    <name evidence="1" type="ORF">J5Y03_02595</name>
</gene>
<keyword evidence="2" id="KW-1185">Reference proteome</keyword>
<dbReference type="Pfam" id="PF15594">
    <property type="entry name" value="Imm50"/>
    <property type="match status" value="1"/>
</dbReference>
<protein>
    <recommendedName>
        <fullName evidence="3">Immunity protein 50</fullName>
    </recommendedName>
</protein>
<evidence type="ECO:0008006" key="3">
    <source>
        <dbReference type="Google" id="ProtNLM"/>
    </source>
</evidence>